<evidence type="ECO:0000256" key="1">
    <source>
        <dbReference type="ARBA" id="ARBA00022741"/>
    </source>
</evidence>
<dbReference type="GO" id="GO:0004674">
    <property type="term" value="F:protein serine/threonine kinase activity"/>
    <property type="evidence" value="ECO:0007669"/>
    <property type="project" value="TreeGrafter"/>
</dbReference>
<proteinExistence type="predicted"/>
<keyword evidence="7" id="KW-1185">Reference proteome</keyword>
<dbReference type="SUPFAM" id="SSF56112">
    <property type="entry name" value="Protein kinase-like (PK-like)"/>
    <property type="match status" value="2"/>
</dbReference>
<dbReference type="Pfam" id="PF00069">
    <property type="entry name" value="Pkinase"/>
    <property type="match status" value="2"/>
</dbReference>
<dbReference type="Gene3D" id="3.30.200.20">
    <property type="entry name" value="Phosphorylase Kinase, domain 1"/>
    <property type="match status" value="1"/>
</dbReference>
<feature type="compositionally biased region" description="Basic and acidic residues" evidence="4">
    <location>
        <begin position="205"/>
        <end position="218"/>
    </location>
</feature>
<dbReference type="Gene3D" id="1.10.510.10">
    <property type="entry name" value="Transferase(Phosphotransferase) domain 1"/>
    <property type="match status" value="1"/>
</dbReference>
<keyword evidence="6" id="KW-0418">Kinase</keyword>
<evidence type="ECO:0000313" key="7">
    <source>
        <dbReference type="Proteomes" id="UP000193920"/>
    </source>
</evidence>
<accession>A0A1Y2FRJ1</accession>
<organism evidence="6 7">
    <name type="scientific">Neocallimastix californiae</name>
    <dbReference type="NCBI Taxonomy" id="1754190"/>
    <lineage>
        <taxon>Eukaryota</taxon>
        <taxon>Fungi</taxon>
        <taxon>Fungi incertae sedis</taxon>
        <taxon>Chytridiomycota</taxon>
        <taxon>Chytridiomycota incertae sedis</taxon>
        <taxon>Neocallimastigomycetes</taxon>
        <taxon>Neocallimastigales</taxon>
        <taxon>Neocallimastigaceae</taxon>
        <taxon>Neocallimastix</taxon>
    </lineage>
</organism>
<dbReference type="GO" id="GO:0035556">
    <property type="term" value="P:intracellular signal transduction"/>
    <property type="evidence" value="ECO:0007669"/>
    <property type="project" value="TreeGrafter"/>
</dbReference>
<dbReference type="AlphaFoldDB" id="A0A1Y2FRJ1"/>
<gene>
    <name evidence="6" type="ORF">LY90DRAFT_374681</name>
</gene>
<sequence>MNSKKSIHYSSRQIEDPLFQQLALHKGYQKNISYYPNNNNNIEMSSQSNINTPNSQINDDGKYNCNITSARINKQNNTANHIEIKSTSNFLENNNFNNKNMLNNLMLAKQSINKKIDLNNKKVNVNNQNNIKCTQMAYNEQNYNNNNSYRDYNSGSSSNNGNSSNESSNNHNSGSSNSGFSNNNSGDNNNHNNNNNNNNNNIDFTKSKNVTERPKTLKSSEEIMKKYFKNHTLHKDFLEQYSIMEELGEGGYGFVLSCSRKEDGMKVAVKFIIREKVPVACWVRNSDLGMIPQEIHILRMINHKNIIKFIDYFEDDKYFYLVQELHGTFWADNLNIPEIDNYSTGSEYYENSTNDINHKEHYYDNKNPLPTPPFYDQSVPSKPYYVNPLIMDISSRRDLDPKYTLKSLTIQEIEEIEMKEKSMISSGTPSIPVKGSRKLTNTSFSSSFSSTSSSPINYYSSFSSSNYQNINMDMSSPLPSPISIKKECNNKNQQLELPRSMSPYIPTVNQRPVKNLNKSRSLQKKPSMDLFECIERHPQLEESRVKYIMRQVVECVYYLINTCSVVHRDLKDENIVIDENYNIKIIDFGSAIILPRNRKNRLFSQFNGTIQYASPEIIRGEMYSAIAQEIWSLGILMYMLLCEGEHPFGDANNVVNKPLVINRQCSPECIDLLYRMLDKNPNHRININDVYNHPWFKD</sequence>
<evidence type="ECO:0000256" key="4">
    <source>
        <dbReference type="SAM" id="MobiDB-lite"/>
    </source>
</evidence>
<evidence type="ECO:0000256" key="3">
    <source>
        <dbReference type="PROSITE-ProRule" id="PRU10141"/>
    </source>
</evidence>
<evidence type="ECO:0000313" key="6">
    <source>
        <dbReference type="EMBL" id="ORY86608.1"/>
    </source>
</evidence>
<dbReference type="GO" id="GO:0005634">
    <property type="term" value="C:nucleus"/>
    <property type="evidence" value="ECO:0007669"/>
    <property type="project" value="TreeGrafter"/>
</dbReference>
<name>A0A1Y2FRJ1_9FUNG</name>
<dbReference type="GO" id="GO:0005524">
    <property type="term" value="F:ATP binding"/>
    <property type="evidence" value="ECO:0007669"/>
    <property type="project" value="UniProtKB-UniRule"/>
</dbReference>
<dbReference type="Proteomes" id="UP000193920">
    <property type="component" value="Unassembled WGS sequence"/>
</dbReference>
<keyword evidence="6" id="KW-0808">Transferase</keyword>
<dbReference type="InterPro" id="IPR008271">
    <property type="entry name" value="Ser/Thr_kinase_AS"/>
</dbReference>
<feature type="region of interest" description="Disordered" evidence="4">
    <location>
        <begin position="142"/>
        <end position="218"/>
    </location>
</feature>
<dbReference type="EMBL" id="MCOG01000002">
    <property type="protein sequence ID" value="ORY86608.1"/>
    <property type="molecule type" value="Genomic_DNA"/>
</dbReference>
<dbReference type="PROSITE" id="PS00108">
    <property type="entry name" value="PROTEIN_KINASE_ST"/>
    <property type="match status" value="1"/>
</dbReference>
<dbReference type="GO" id="GO:0045719">
    <property type="term" value="P:negative regulation of glycogen biosynthetic process"/>
    <property type="evidence" value="ECO:0007669"/>
    <property type="project" value="TreeGrafter"/>
</dbReference>
<feature type="binding site" evidence="3">
    <location>
        <position position="270"/>
    </location>
    <ligand>
        <name>ATP</name>
        <dbReference type="ChEBI" id="CHEBI:30616"/>
    </ligand>
</feature>
<dbReference type="FunFam" id="3.30.200.20:FF:000314">
    <property type="entry name" value="Serine/threonine protein kinase"/>
    <property type="match status" value="1"/>
</dbReference>
<keyword evidence="1 3" id="KW-0547">Nucleotide-binding</keyword>
<dbReference type="PROSITE" id="PS00107">
    <property type="entry name" value="PROTEIN_KINASE_ATP"/>
    <property type="match status" value="1"/>
</dbReference>
<feature type="compositionally biased region" description="Low complexity" evidence="4">
    <location>
        <begin position="142"/>
        <end position="201"/>
    </location>
</feature>
<comment type="caution">
    <text evidence="6">The sequence shown here is derived from an EMBL/GenBank/DDBJ whole genome shotgun (WGS) entry which is preliminary data.</text>
</comment>
<dbReference type="InterPro" id="IPR017441">
    <property type="entry name" value="Protein_kinase_ATP_BS"/>
</dbReference>
<feature type="domain" description="Protein kinase" evidence="5">
    <location>
        <begin position="241"/>
        <end position="696"/>
    </location>
</feature>
<evidence type="ECO:0000259" key="5">
    <source>
        <dbReference type="PROSITE" id="PS50011"/>
    </source>
</evidence>
<dbReference type="GO" id="GO:0005829">
    <property type="term" value="C:cytosol"/>
    <property type="evidence" value="ECO:0007669"/>
    <property type="project" value="TreeGrafter"/>
</dbReference>
<reference evidence="6 7" key="1">
    <citation type="submission" date="2016-08" db="EMBL/GenBank/DDBJ databases">
        <title>A Parts List for Fungal Cellulosomes Revealed by Comparative Genomics.</title>
        <authorList>
            <consortium name="DOE Joint Genome Institute"/>
            <person name="Haitjema C.H."/>
            <person name="Gilmore S.P."/>
            <person name="Henske J.K."/>
            <person name="Solomon K.V."/>
            <person name="De Groot R."/>
            <person name="Kuo A."/>
            <person name="Mondo S.J."/>
            <person name="Salamov A.A."/>
            <person name="Labutti K."/>
            <person name="Zhao Z."/>
            <person name="Chiniquy J."/>
            <person name="Barry K."/>
            <person name="Brewer H.M."/>
            <person name="Purvine S.O."/>
            <person name="Wright A.T."/>
            <person name="Boxma B."/>
            <person name="Van Alen T."/>
            <person name="Hackstein J.H."/>
            <person name="Baker S.E."/>
            <person name="Grigoriev I.V."/>
            <person name="O'Malley M.A."/>
        </authorList>
    </citation>
    <scope>NUCLEOTIDE SEQUENCE [LARGE SCALE GENOMIC DNA]</scope>
    <source>
        <strain evidence="6 7">G1</strain>
    </source>
</reference>
<dbReference type="SMART" id="SM00220">
    <property type="entry name" value="S_TKc"/>
    <property type="match status" value="1"/>
</dbReference>
<dbReference type="STRING" id="1754190.A0A1Y2FRJ1"/>
<dbReference type="PROSITE" id="PS50011">
    <property type="entry name" value="PROTEIN_KINASE_DOM"/>
    <property type="match status" value="1"/>
</dbReference>
<protein>
    <submittedName>
        <fullName evidence="6">Kinase-like protein</fullName>
    </submittedName>
</protein>
<dbReference type="PANTHER" id="PTHR24346">
    <property type="entry name" value="MAP/MICROTUBULE AFFINITY-REGULATING KINASE"/>
    <property type="match status" value="1"/>
</dbReference>
<dbReference type="PANTHER" id="PTHR24346:SF72">
    <property type="entry name" value="CAMK PROTEIN KINASE"/>
    <property type="match status" value="1"/>
</dbReference>
<dbReference type="OrthoDB" id="10252171at2759"/>
<keyword evidence="2 3" id="KW-0067">ATP-binding</keyword>
<dbReference type="InterPro" id="IPR011009">
    <property type="entry name" value="Kinase-like_dom_sf"/>
</dbReference>
<dbReference type="InterPro" id="IPR000719">
    <property type="entry name" value="Prot_kinase_dom"/>
</dbReference>
<evidence type="ECO:0000256" key="2">
    <source>
        <dbReference type="ARBA" id="ARBA00022840"/>
    </source>
</evidence>